<dbReference type="STRING" id="908809.ABG79_00252"/>
<sequence length="258" mass="29422">MRGVNPIKARGYTLIEILVAFAIMGLLLAPVNGVFNMIIKTNDISKNKTEVANVINYAFESYLNFKSSGQQPGNLPTNYLGYDIEYDFNTKSQYDLAGIRYDDYDAIIEINNEIANINYNNNSYNVNLTSSIIKLIITKDDLGLKYEILSDKAIQLFSLNVSNPKYVILIYINAPYEIVIDGIYEGNDIYYKNLTVKYITNQQNFNLISIYPTVYFEKNPYIASNVNQEIKLLTITIKKNGKIIDSKTFDITNRIQGE</sequence>
<proteinExistence type="predicted"/>
<reference evidence="2 3" key="1">
    <citation type="submission" date="2015-09" db="EMBL/GenBank/DDBJ databases">
        <title>Draft genome sequence of a Caloramator mitchellensis, a moderate thermophile from the Great Artesian Basin of Australia.</title>
        <authorList>
            <person name="Patel B.K."/>
        </authorList>
    </citation>
    <scope>NUCLEOTIDE SEQUENCE [LARGE SCALE GENOMIC DNA]</scope>
    <source>
        <strain evidence="2 3">VF08</strain>
    </source>
</reference>
<dbReference type="AlphaFoldDB" id="A0A0R3K4N6"/>
<name>A0A0R3K4N6_CALMK</name>
<dbReference type="InterPro" id="IPR045584">
    <property type="entry name" value="Pilin-like"/>
</dbReference>
<gene>
    <name evidence="2" type="ORF">ABG79_00252</name>
</gene>
<organism evidence="2 3">
    <name type="scientific">Caloramator mitchellensis</name>
    <dbReference type="NCBI Taxonomy" id="908809"/>
    <lineage>
        <taxon>Bacteria</taxon>
        <taxon>Bacillati</taxon>
        <taxon>Bacillota</taxon>
        <taxon>Clostridia</taxon>
        <taxon>Eubacteriales</taxon>
        <taxon>Clostridiaceae</taxon>
        <taxon>Caloramator</taxon>
    </lineage>
</organism>
<dbReference type="Proteomes" id="UP000052015">
    <property type="component" value="Unassembled WGS sequence"/>
</dbReference>
<keyword evidence="1" id="KW-1133">Transmembrane helix</keyword>
<keyword evidence="1" id="KW-0472">Membrane</keyword>
<dbReference type="NCBIfam" id="TIGR02532">
    <property type="entry name" value="IV_pilin_GFxxxE"/>
    <property type="match status" value="1"/>
</dbReference>
<evidence type="ECO:0008006" key="4">
    <source>
        <dbReference type="Google" id="ProtNLM"/>
    </source>
</evidence>
<dbReference type="EMBL" id="LKHP01000001">
    <property type="protein sequence ID" value="KRQ88085.1"/>
    <property type="molecule type" value="Genomic_DNA"/>
</dbReference>
<evidence type="ECO:0000256" key="1">
    <source>
        <dbReference type="SAM" id="Phobius"/>
    </source>
</evidence>
<comment type="caution">
    <text evidence="2">The sequence shown here is derived from an EMBL/GenBank/DDBJ whole genome shotgun (WGS) entry which is preliminary data.</text>
</comment>
<dbReference type="Pfam" id="PF07963">
    <property type="entry name" value="N_methyl"/>
    <property type="match status" value="1"/>
</dbReference>
<keyword evidence="3" id="KW-1185">Reference proteome</keyword>
<evidence type="ECO:0000313" key="2">
    <source>
        <dbReference type="EMBL" id="KRQ88085.1"/>
    </source>
</evidence>
<dbReference type="InterPro" id="IPR012902">
    <property type="entry name" value="N_methyl_site"/>
</dbReference>
<evidence type="ECO:0000313" key="3">
    <source>
        <dbReference type="Proteomes" id="UP000052015"/>
    </source>
</evidence>
<feature type="transmembrane region" description="Helical" evidence="1">
    <location>
        <begin position="12"/>
        <end position="39"/>
    </location>
</feature>
<accession>A0A0R3K4N6</accession>
<protein>
    <recommendedName>
        <fullName evidence="4">Prepilin-type N-terminal cleavage/methylation domain-containing protein</fullName>
    </recommendedName>
</protein>
<dbReference type="SUPFAM" id="SSF54523">
    <property type="entry name" value="Pili subunits"/>
    <property type="match status" value="1"/>
</dbReference>
<keyword evidence="1" id="KW-0812">Transmembrane</keyword>